<reference evidence="9" key="1">
    <citation type="submission" date="2022-06" db="EMBL/GenBank/DDBJ databases">
        <title>Genome sequencing of Brevibacillus sp. BB3-R1.</title>
        <authorList>
            <person name="Heo J."/>
            <person name="Lee D."/>
            <person name="Won M."/>
            <person name="Han B.-H."/>
            <person name="Hong S.-B."/>
            <person name="Kwon S.-W."/>
        </authorList>
    </citation>
    <scope>NUCLEOTIDE SEQUENCE</scope>
    <source>
        <strain evidence="9">BB3-R1</strain>
    </source>
</reference>
<evidence type="ECO:0000256" key="4">
    <source>
        <dbReference type="ARBA" id="ARBA00022898"/>
    </source>
</evidence>
<evidence type="ECO:0000256" key="6">
    <source>
        <dbReference type="ARBA" id="ARBA00023125"/>
    </source>
</evidence>
<keyword evidence="7" id="KW-0804">Transcription</keyword>
<keyword evidence="3 9" id="KW-0032">Aminotransferase</keyword>
<dbReference type="InterPro" id="IPR015421">
    <property type="entry name" value="PyrdxlP-dep_Trfase_major"/>
</dbReference>
<proteinExistence type="inferred from homology"/>
<dbReference type="InterPro" id="IPR004839">
    <property type="entry name" value="Aminotransferase_I/II_large"/>
</dbReference>
<evidence type="ECO:0000256" key="1">
    <source>
        <dbReference type="ARBA" id="ARBA00001933"/>
    </source>
</evidence>
<dbReference type="CDD" id="cd07377">
    <property type="entry name" value="WHTH_GntR"/>
    <property type="match status" value="1"/>
</dbReference>
<name>A0ABY4WN21_9BACL</name>
<evidence type="ECO:0000259" key="8">
    <source>
        <dbReference type="PROSITE" id="PS50949"/>
    </source>
</evidence>
<evidence type="ECO:0000256" key="7">
    <source>
        <dbReference type="ARBA" id="ARBA00023163"/>
    </source>
</evidence>
<evidence type="ECO:0000313" key="9">
    <source>
        <dbReference type="EMBL" id="USG68463.1"/>
    </source>
</evidence>
<dbReference type="PANTHER" id="PTHR46577">
    <property type="entry name" value="HTH-TYPE TRANSCRIPTIONAL REGULATORY PROTEIN GABR"/>
    <property type="match status" value="1"/>
</dbReference>
<keyword evidence="4" id="KW-0663">Pyridoxal phosphate</keyword>
<dbReference type="CDD" id="cd00609">
    <property type="entry name" value="AAT_like"/>
    <property type="match status" value="1"/>
</dbReference>
<dbReference type="RefSeq" id="WP_251876242.1">
    <property type="nucleotide sequence ID" value="NZ_CP098755.1"/>
</dbReference>
<dbReference type="EMBL" id="CP098755">
    <property type="protein sequence ID" value="USG68463.1"/>
    <property type="molecule type" value="Genomic_DNA"/>
</dbReference>
<dbReference type="InterPro" id="IPR000524">
    <property type="entry name" value="Tscrpt_reg_HTH_GntR"/>
</dbReference>
<dbReference type="InterPro" id="IPR051446">
    <property type="entry name" value="HTH_trans_reg/aminotransferase"/>
</dbReference>
<accession>A0ABY4WN21</accession>
<keyword evidence="3 9" id="KW-0808">Transferase</keyword>
<dbReference type="InterPro" id="IPR015424">
    <property type="entry name" value="PyrdxlP-dep_Trfase"/>
</dbReference>
<dbReference type="SUPFAM" id="SSF53383">
    <property type="entry name" value="PLP-dependent transferases"/>
    <property type="match status" value="1"/>
</dbReference>
<evidence type="ECO:0000256" key="5">
    <source>
        <dbReference type="ARBA" id="ARBA00023015"/>
    </source>
</evidence>
<evidence type="ECO:0000256" key="2">
    <source>
        <dbReference type="ARBA" id="ARBA00005384"/>
    </source>
</evidence>
<dbReference type="PROSITE" id="PS50949">
    <property type="entry name" value="HTH_GNTR"/>
    <property type="match status" value="1"/>
</dbReference>
<keyword evidence="5" id="KW-0805">Transcription regulation</keyword>
<keyword evidence="10" id="KW-1185">Reference proteome</keyword>
<comment type="similarity">
    <text evidence="2">In the C-terminal section; belongs to the class-I pyridoxal-phosphate-dependent aminotransferase family.</text>
</comment>
<dbReference type="GO" id="GO:0008483">
    <property type="term" value="F:transaminase activity"/>
    <property type="evidence" value="ECO:0007669"/>
    <property type="project" value="UniProtKB-KW"/>
</dbReference>
<dbReference type="InterPro" id="IPR036390">
    <property type="entry name" value="WH_DNA-bd_sf"/>
</dbReference>
<protein>
    <submittedName>
        <fullName evidence="9">PLP-dependent aminotransferase family protein</fullName>
    </submittedName>
</protein>
<comment type="cofactor">
    <cofactor evidence="1">
        <name>pyridoxal 5'-phosphate</name>
        <dbReference type="ChEBI" id="CHEBI:597326"/>
    </cofactor>
</comment>
<organism evidence="9 10">
    <name type="scientific">Brevibacillus ruminantium</name>
    <dbReference type="NCBI Taxonomy" id="2950604"/>
    <lineage>
        <taxon>Bacteria</taxon>
        <taxon>Bacillati</taxon>
        <taxon>Bacillota</taxon>
        <taxon>Bacilli</taxon>
        <taxon>Bacillales</taxon>
        <taxon>Paenibacillaceae</taxon>
        <taxon>Brevibacillus</taxon>
    </lineage>
</organism>
<dbReference type="Proteomes" id="UP001056500">
    <property type="component" value="Chromosome"/>
</dbReference>
<dbReference type="InterPro" id="IPR036388">
    <property type="entry name" value="WH-like_DNA-bd_sf"/>
</dbReference>
<sequence length="478" mass="55426">MERVNGGGTQVKALSEHVYDYIWTRIQRGEWREHEKIPSIRLLASELNVHRLTVFKAYQRLKEDKKVYVKDKSGYYVHPGGLLPFDDLDSPIVSSYVQKSHLSEIHRVPATYQFSYALIDPNLLPNRYFSEYVKEIFDLYPKVLSTYSTVQGDEELRHVLARHFAHQHHFHVGADDILITSGSQQAIDLLARLLIQPMDAVLIERPTYSAAIDIFRQQGAKLLPVDIHPNGYDLEQVESYMIQHKPRLFYLNPTFHNPTGYTIPAKQRKQLVELAERHRCFLLEDDTFHDIYFDREPPLPLFSYSTEGYVVYIRSFSKYVAPGLRIAAVCLRPALMKHLFTLKALSDNGSPLLNQKIFLHYFSSARLQQHLEKLRIALNVRKSIMEEELSLTDWTWSSPAGGLNLWVKLPPSVPMDELLAKSIEKSISFVPGSICDPLKEKKAWMRLSYSYINEKQLREGVRQLIQLSRELNHAHTHF</sequence>
<dbReference type="Gene3D" id="3.40.640.10">
    <property type="entry name" value="Type I PLP-dependent aspartate aminotransferase-like (Major domain)"/>
    <property type="match status" value="1"/>
</dbReference>
<dbReference type="Pfam" id="PF00155">
    <property type="entry name" value="Aminotran_1_2"/>
    <property type="match status" value="1"/>
</dbReference>
<keyword evidence="6" id="KW-0238">DNA-binding</keyword>
<dbReference type="Pfam" id="PF00392">
    <property type="entry name" value="GntR"/>
    <property type="match status" value="1"/>
</dbReference>
<dbReference type="SMART" id="SM00345">
    <property type="entry name" value="HTH_GNTR"/>
    <property type="match status" value="1"/>
</dbReference>
<dbReference type="Gene3D" id="1.10.10.10">
    <property type="entry name" value="Winged helix-like DNA-binding domain superfamily/Winged helix DNA-binding domain"/>
    <property type="match status" value="1"/>
</dbReference>
<feature type="domain" description="HTH gntR-type" evidence="8">
    <location>
        <begin position="12"/>
        <end position="80"/>
    </location>
</feature>
<evidence type="ECO:0000313" key="10">
    <source>
        <dbReference type="Proteomes" id="UP001056500"/>
    </source>
</evidence>
<gene>
    <name evidence="9" type="ORF">NDK47_18620</name>
</gene>
<dbReference type="SUPFAM" id="SSF46785">
    <property type="entry name" value="Winged helix' DNA-binding domain"/>
    <property type="match status" value="1"/>
</dbReference>
<evidence type="ECO:0000256" key="3">
    <source>
        <dbReference type="ARBA" id="ARBA00022576"/>
    </source>
</evidence>
<dbReference type="PANTHER" id="PTHR46577:SF2">
    <property type="entry name" value="TRANSCRIPTIONAL REGULATORY PROTEIN"/>
    <property type="match status" value="1"/>
</dbReference>